<reference evidence="2 3" key="1">
    <citation type="submission" date="2019-05" db="EMBL/GenBank/DDBJ databases">
        <title>Another draft genome of Portunus trituberculatus and its Hox gene families provides insights of decapod evolution.</title>
        <authorList>
            <person name="Jeong J.-H."/>
            <person name="Song I."/>
            <person name="Kim S."/>
            <person name="Choi T."/>
            <person name="Kim D."/>
            <person name="Ryu S."/>
            <person name="Kim W."/>
        </authorList>
    </citation>
    <scope>NUCLEOTIDE SEQUENCE [LARGE SCALE GENOMIC DNA]</scope>
    <source>
        <tissue evidence="2">Muscle</tissue>
    </source>
</reference>
<sequence length="65" mass="7535">MPHRTAPPSHYPHQQQPRETRQPSPSRQEKAHPPTHSLERRYETRRRFFTAGGAVRHKAANDVGT</sequence>
<proteinExistence type="predicted"/>
<name>A0A5B7HD56_PORTR</name>
<evidence type="ECO:0000256" key="1">
    <source>
        <dbReference type="SAM" id="MobiDB-lite"/>
    </source>
</evidence>
<dbReference type="AlphaFoldDB" id="A0A5B7HD56"/>
<feature type="region of interest" description="Disordered" evidence="1">
    <location>
        <begin position="1"/>
        <end position="65"/>
    </location>
</feature>
<comment type="caution">
    <text evidence="2">The sequence shown here is derived from an EMBL/GenBank/DDBJ whole genome shotgun (WGS) entry which is preliminary data.</text>
</comment>
<dbReference type="EMBL" id="VSRR010028757">
    <property type="protein sequence ID" value="MPC69022.1"/>
    <property type="molecule type" value="Genomic_DNA"/>
</dbReference>
<dbReference type="Proteomes" id="UP000324222">
    <property type="component" value="Unassembled WGS sequence"/>
</dbReference>
<feature type="compositionally biased region" description="Basic and acidic residues" evidence="1">
    <location>
        <begin position="16"/>
        <end position="46"/>
    </location>
</feature>
<organism evidence="2 3">
    <name type="scientific">Portunus trituberculatus</name>
    <name type="common">Swimming crab</name>
    <name type="synonym">Neptunus trituberculatus</name>
    <dbReference type="NCBI Taxonomy" id="210409"/>
    <lineage>
        <taxon>Eukaryota</taxon>
        <taxon>Metazoa</taxon>
        <taxon>Ecdysozoa</taxon>
        <taxon>Arthropoda</taxon>
        <taxon>Crustacea</taxon>
        <taxon>Multicrustacea</taxon>
        <taxon>Malacostraca</taxon>
        <taxon>Eumalacostraca</taxon>
        <taxon>Eucarida</taxon>
        <taxon>Decapoda</taxon>
        <taxon>Pleocyemata</taxon>
        <taxon>Brachyura</taxon>
        <taxon>Eubrachyura</taxon>
        <taxon>Portunoidea</taxon>
        <taxon>Portunidae</taxon>
        <taxon>Portuninae</taxon>
        <taxon>Portunus</taxon>
    </lineage>
</organism>
<protein>
    <submittedName>
        <fullName evidence="2">Uncharacterized protein</fullName>
    </submittedName>
</protein>
<accession>A0A5B7HD56</accession>
<keyword evidence="3" id="KW-1185">Reference proteome</keyword>
<evidence type="ECO:0000313" key="2">
    <source>
        <dbReference type="EMBL" id="MPC69022.1"/>
    </source>
</evidence>
<evidence type="ECO:0000313" key="3">
    <source>
        <dbReference type="Proteomes" id="UP000324222"/>
    </source>
</evidence>
<gene>
    <name evidence="2" type="ORF">E2C01_063235</name>
</gene>